<sequence>MSSKEEGTAEQELRVCLSSSRPKRMLIREEGTAERELRVRTERKDRRRLRASTGVDKVGKVVQMRESSG</sequence>
<evidence type="ECO:0000313" key="2">
    <source>
        <dbReference type="Proteomes" id="UP000775213"/>
    </source>
</evidence>
<name>A0AAV7HE98_DENCH</name>
<dbReference type="Proteomes" id="UP000775213">
    <property type="component" value="Unassembled WGS sequence"/>
</dbReference>
<proteinExistence type="predicted"/>
<gene>
    <name evidence="1" type="ORF">IEQ34_006011</name>
</gene>
<dbReference type="EMBL" id="JAGFBR010000006">
    <property type="protein sequence ID" value="KAH0465908.1"/>
    <property type="molecule type" value="Genomic_DNA"/>
</dbReference>
<organism evidence="1 2">
    <name type="scientific">Dendrobium chrysotoxum</name>
    <name type="common">Orchid</name>
    <dbReference type="NCBI Taxonomy" id="161865"/>
    <lineage>
        <taxon>Eukaryota</taxon>
        <taxon>Viridiplantae</taxon>
        <taxon>Streptophyta</taxon>
        <taxon>Embryophyta</taxon>
        <taxon>Tracheophyta</taxon>
        <taxon>Spermatophyta</taxon>
        <taxon>Magnoliopsida</taxon>
        <taxon>Liliopsida</taxon>
        <taxon>Asparagales</taxon>
        <taxon>Orchidaceae</taxon>
        <taxon>Epidendroideae</taxon>
        <taxon>Malaxideae</taxon>
        <taxon>Dendrobiinae</taxon>
        <taxon>Dendrobium</taxon>
    </lineage>
</organism>
<dbReference type="AlphaFoldDB" id="A0AAV7HE98"/>
<accession>A0AAV7HE98</accession>
<keyword evidence="2" id="KW-1185">Reference proteome</keyword>
<protein>
    <submittedName>
        <fullName evidence="1">Uncharacterized protein</fullName>
    </submittedName>
</protein>
<evidence type="ECO:0000313" key="1">
    <source>
        <dbReference type="EMBL" id="KAH0465908.1"/>
    </source>
</evidence>
<comment type="caution">
    <text evidence="1">The sequence shown here is derived from an EMBL/GenBank/DDBJ whole genome shotgun (WGS) entry which is preliminary data.</text>
</comment>
<reference evidence="1 2" key="1">
    <citation type="journal article" date="2021" name="Hortic Res">
        <title>Chromosome-scale assembly of the Dendrobium chrysotoxum genome enhances the understanding of orchid evolution.</title>
        <authorList>
            <person name="Zhang Y."/>
            <person name="Zhang G.Q."/>
            <person name="Zhang D."/>
            <person name="Liu X.D."/>
            <person name="Xu X.Y."/>
            <person name="Sun W.H."/>
            <person name="Yu X."/>
            <person name="Zhu X."/>
            <person name="Wang Z.W."/>
            <person name="Zhao X."/>
            <person name="Zhong W.Y."/>
            <person name="Chen H."/>
            <person name="Yin W.L."/>
            <person name="Huang T."/>
            <person name="Niu S.C."/>
            <person name="Liu Z.J."/>
        </authorList>
    </citation>
    <scope>NUCLEOTIDE SEQUENCE [LARGE SCALE GENOMIC DNA]</scope>
    <source>
        <strain evidence="1">Lindl</strain>
    </source>
</reference>